<evidence type="ECO:0000259" key="2">
    <source>
        <dbReference type="Pfam" id="PF08646"/>
    </source>
</evidence>
<gene>
    <name evidence="3" type="ORF">SHERM_04555</name>
</gene>
<evidence type="ECO:0000313" key="3">
    <source>
        <dbReference type="EMBL" id="CAA0837912.1"/>
    </source>
</evidence>
<feature type="domain" description="Replication factor A C-terminal" evidence="2">
    <location>
        <begin position="325"/>
        <end position="404"/>
    </location>
</feature>
<dbReference type="PANTHER" id="PTHR47165">
    <property type="entry name" value="OS03G0429900 PROTEIN"/>
    <property type="match status" value="1"/>
</dbReference>
<dbReference type="SUPFAM" id="SSF50249">
    <property type="entry name" value="Nucleic acid-binding proteins"/>
    <property type="match status" value="3"/>
</dbReference>
<name>A0A9N7NWS3_STRHE</name>
<dbReference type="CDD" id="cd04475">
    <property type="entry name" value="RPA1_DBD_B"/>
    <property type="match status" value="1"/>
</dbReference>
<protein>
    <recommendedName>
        <fullName evidence="2">Replication factor A C-terminal domain-containing protein</fullName>
    </recommendedName>
</protein>
<reference evidence="3" key="1">
    <citation type="submission" date="2019-12" db="EMBL/GenBank/DDBJ databases">
        <authorList>
            <person name="Scholes J."/>
        </authorList>
    </citation>
    <scope>NUCLEOTIDE SEQUENCE</scope>
</reference>
<dbReference type="OrthoDB" id="1740937at2759"/>
<dbReference type="AlphaFoldDB" id="A0A9N7NWS3"/>
<feature type="region of interest" description="Disordered" evidence="1">
    <location>
        <begin position="453"/>
        <end position="541"/>
    </location>
</feature>
<keyword evidence="4" id="KW-1185">Reference proteome</keyword>
<accession>A0A9N7NWS3</accession>
<evidence type="ECO:0000256" key="1">
    <source>
        <dbReference type="SAM" id="MobiDB-lite"/>
    </source>
</evidence>
<sequence length="541" mass="59895">MILMRSDSMVSIVLSLQRPRLDRDFRVTMKNTIPVAQIKENARGWTALIQVVERGKILVSQRDTAISYRRFVFADSDGTKVSAVAYNNNIRASSTLLLPFKKYYVSGATLKKEDDRYKKGPYPFTWTINNNTLIQPCEDEAADQLFCHIECQRFADLHRFVDTEDLQNIQGVVVHAFEVKQIGLDSVNRDIVLVNNERVPMILTLWNDYAEDEGSKLANTINAGNIVLAMRVKVTTFHGLSLSTRAASSILINPPIPEAISLKQWYLQNKPVVADLIATKAYKNTSLLLPPPHPDDIKTVQTLISTNNKIQTAWIEGSVALGFVQQPLWFGACMHCLKKFELPVHSEIRCSSCNRDSQILARARIPITIEDKTGSIAAVAYGEDAEKLIMKTGVQLQAADAQDKRITGIVRNLPIFAGLLEEGWVCLMMDSHSTEATIPGGSPDILGEQLSRFGQHQSSGGNSSEHNLNSASERRDGVSPQTNEANTETSLQRAVIDQGNGGTETINGGAHEINDKNMDEDHIATEGGPGWMEGPLRIEEN</sequence>
<feature type="compositionally biased region" description="Polar residues" evidence="1">
    <location>
        <begin position="453"/>
        <end position="471"/>
    </location>
</feature>
<dbReference type="InterPro" id="IPR013955">
    <property type="entry name" value="Rep_factor-A_C"/>
</dbReference>
<dbReference type="Gene3D" id="2.40.50.140">
    <property type="entry name" value="Nucleic acid-binding proteins"/>
    <property type="match status" value="3"/>
</dbReference>
<feature type="compositionally biased region" description="Polar residues" evidence="1">
    <location>
        <begin position="479"/>
        <end position="492"/>
    </location>
</feature>
<evidence type="ECO:0000313" key="4">
    <source>
        <dbReference type="Proteomes" id="UP001153555"/>
    </source>
</evidence>
<dbReference type="Proteomes" id="UP001153555">
    <property type="component" value="Unassembled WGS sequence"/>
</dbReference>
<dbReference type="Pfam" id="PF08646">
    <property type="entry name" value="Rep_fac-A_C"/>
    <property type="match status" value="1"/>
</dbReference>
<feature type="compositionally biased region" description="Basic and acidic residues" evidence="1">
    <location>
        <begin position="512"/>
        <end position="524"/>
    </location>
</feature>
<dbReference type="InterPro" id="IPR012340">
    <property type="entry name" value="NA-bd_OB-fold"/>
</dbReference>
<dbReference type="PANTHER" id="PTHR47165:SF4">
    <property type="entry name" value="OS03G0429900 PROTEIN"/>
    <property type="match status" value="1"/>
</dbReference>
<dbReference type="EMBL" id="CACSLK010030775">
    <property type="protein sequence ID" value="CAA0837912.1"/>
    <property type="molecule type" value="Genomic_DNA"/>
</dbReference>
<proteinExistence type="predicted"/>
<comment type="caution">
    <text evidence="3">The sequence shown here is derived from an EMBL/GenBank/DDBJ whole genome shotgun (WGS) entry which is preliminary data.</text>
</comment>
<organism evidence="3 4">
    <name type="scientific">Striga hermonthica</name>
    <name type="common">Purple witchweed</name>
    <name type="synonym">Buchnera hermonthica</name>
    <dbReference type="NCBI Taxonomy" id="68872"/>
    <lineage>
        <taxon>Eukaryota</taxon>
        <taxon>Viridiplantae</taxon>
        <taxon>Streptophyta</taxon>
        <taxon>Embryophyta</taxon>
        <taxon>Tracheophyta</taxon>
        <taxon>Spermatophyta</taxon>
        <taxon>Magnoliopsida</taxon>
        <taxon>eudicotyledons</taxon>
        <taxon>Gunneridae</taxon>
        <taxon>Pentapetalae</taxon>
        <taxon>asterids</taxon>
        <taxon>lamiids</taxon>
        <taxon>Lamiales</taxon>
        <taxon>Orobanchaceae</taxon>
        <taxon>Buchnereae</taxon>
        <taxon>Striga</taxon>
    </lineage>
</organism>